<evidence type="ECO:0000313" key="2">
    <source>
        <dbReference type="Proteomes" id="UP000242180"/>
    </source>
</evidence>
<evidence type="ECO:0000313" key="1">
    <source>
        <dbReference type="EMBL" id="ORY91374.1"/>
    </source>
</evidence>
<accession>A0A1X2H1S5</accession>
<keyword evidence="2" id="KW-1185">Reference proteome</keyword>
<gene>
    <name evidence="1" type="ORF">BCR43DRAFT_508792</name>
</gene>
<name>A0A1X2H1S5_SYNRA</name>
<organism evidence="1 2">
    <name type="scientific">Syncephalastrum racemosum</name>
    <name type="common">Filamentous fungus</name>
    <dbReference type="NCBI Taxonomy" id="13706"/>
    <lineage>
        <taxon>Eukaryota</taxon>
        <taxon>Fungi</taxon>
        <taxon>Fungi incertae sedis</taxon>
        <taxon>Mucoromycota</taxon>
        <taxon>Mucoromycotina</taxon>
        <taxon>Mucoromycetes</taxon>
        <taxon>Mucorales</taxon>
        <taxon>Syncephalastraceae</taxon>
        <taxon>Syncephalastrum</taxon>
    </lineage>
</organism>
<protein>
    <submittedName>
        <fullName evidence="1">Uncharacterized protein</fullName>
    </submittedName>
</protein>
<dbReference type="Proteomes" id="UP000242180">
    <property type="component" value="Unassembled WGS sequence"/>
</dbReference>
<dbReference type="InParanoid" id="A0A1X2H1S5"/>
<sequence>MLIKSLDRDHRKVHMECKCKASVLRQARFKDIFHDYVQVEGRGTIENMDDPSRNDGCHHILVIESIEVLRRYDVRGISYPSQAERTYAAMASRLQRIIDRKMDTSSRAAGYRFDALGAMISNFRNEVSDHYSGRDLPDADEFLHDTLDDTKETSELRRSARIAGIKRPTQ</sequence>
<reference evidence="1 2" key="1">
    <citation type="submission" date="2016-07" db="EMBL/GenBank/DDBJ databases">
        <title>Pervasive Adenine N6-methylation of Active Genes in Fungi.</title>
        <authorList>
            <consortium name="DOE Joint Genome Institute"/>
            <person name="Mondo S.J."/>
            <person name="Dannebaum R.O."/>
            <person name="Kuo R.C."/>
            <person name="Labutti K."/>
            <person name="Haridas S."/>
            <person name="Kuo A."/>
            <person name="Salamov A."/>
            <person name="Ahrendt S.R."/>
            <person name="Lipzen A."/>
            <person name="Sullivan W."/>
            <person name="Andreopoulos W.B."/>
            <person name="Clum A."/>
            <person name="Lindquist E."/>
            <person name="Daum C."/>
            <person name="Ramamoorthy G.K."/>
            <person name="Gryganskyi A."/>
            <person name="Culley D."/>
            <person name="Magnuson J.K."/>
            <person name="James T.Y."/>
            <person name="O'Malley M.A."/>
            <person name="Stajich J.E."/>
            <person name="Spatafora J.W."/>
            <person name="Visel A."/>
            <person name="Grigoriev I.V."/>
        </authorList>
    </citation>
    <scope>NUCLEOTIDE SEQUENCE [LARGE SCALE GENOMIC DNA]</scope>
    <source>
        <strain evidence="1 2">NRRL 2496</strain>
    </source>
</reference>
<proteinExistence type="predicted"/>
<comment type="caution">
    <text evidence="1">The sequence shown here is derived from an EMBL/GenBank/DDBJ whole genome shotgun (WGS) entry which is preliminary data.</text>
</comment>
<dbReference type="EMBL" id="MCGN01000011">
    <property type="protein sequence ID" value="ORY91374.1"/>
    <property type="molecule type" value="Genomic_DNA"/>
</dbReference>
<dbReference type="AlphaFoldDB" id="A0A1X2H1S5"/>